<evidence type="ECO:0000256" key="4">
    <source>
        <dbReference type="ARBA" id="ARBA00022617"/>
    </source>
</evidence>
<dbReference type="GO" id="GO:0006629">
    <property type="term" value="P:lipid metabolic process"/>
    <property type="evidence" value="ECO:0007669"/>
    <property type="project" value="UniProtKB-KW"/>
</dbReference>
<dbReference type="InterPro" id="IPR012171">
    <property type="entry name" value="Fatty_acid_desaturase"/>
</dbReference>
<dbReference type="GO" id="GO:0016020">
    <property type="term" value="C:membrane"/>
    <property type="evidence" value="ECO:0007669"/>
    <property type="project" value="UniProtKB-SubCell"/>
</dbReference>
<dbReference type="PANTHER" id="PTHR19353">
    <property type="entry name" value="FATTY ACID DESATURASE 2"/>
    <property type="match status" value="1"/>
</dbReference>
<keyword evidence="4" id="KW-0349">Heme</keyword>
<comment type="pathway">
    <text evidence="2">Lipid metabolism.</text>
</comment>
<feature type="domain" description="Cytochrome b5 heme-binding" evidence="14">
    <location>
        <begin position="21"/>
        <end position="96"/>
    </location>
</feature>
<sequence>MAPNGQAVSYEGNGESKKPSFMSINSEELRKHDKVGDLWISIEGKVYDVTDWLTKHPGGENALKSLAGQDVTDAFLAFHPGTAWSLLPQFQIGVLTDYEVSPIQADYRKLLTDLKRAGLYKNPLHVYGQYLAVMIPMFVLCVLGVVYSPGFWIHIGCGVLMGFFWIQAGFMGHDIAHSGMFKTGIDKYLKLSIGCFTGIGMQWWRNNHNAHHYSCNCVDYDPDIQYMPLFAITPKFFASLYSNFYERKMDFDAAARFLVSYQHYTFYIVMALARINLYAQTLIVAFTRKMPFSTRAWELGALAFYWSWFSLLLSCLPNNYHRLAFVLSAFATTGIQHVQFVLNHFSSPVYEGRPESKTWFESQVRGSLNISSSPWTDWFHGGLNFQIDHHVFPTLPRHNLRKVAPFVKPLCDKYDLPYESVSWWEANLRVLRTLKAAAMEARDISKPAPSLSKSLIWEAANAREQSRATVDCNVKAKESRDLEHVAKRTTVAGELTRARRPRQRDGCQSGRDSRARRHEAVALKTEVAICGRVDTRTRTTKRKVRPLQSRFRKARARQETDVSLDVAIR</sequence>
<keyword evidence="11 13" id="KW-0472">Membrane</keyword>
<feature type="transmembrane region" description="Helical" evidence="13">
    <location>
        <begin position="151"/>
        <end position="176"/>
    </location>
</feature>
<dbReference type="PANTHER" id="PTHR19353:SF30">
    <property type="entry name" value="DELTA 8-(E)-SPHINGOLIPID DESATURASE"/>
    <property type="match status" value="1"/>
</dbReference>
<evidence type="ECO:0000256" key="10">
    <source>
        <dbReference type="ARBA" id="ARBA00023098"/>
    </source>
</evidence>
<name>A0A176W6I9_MARPO</name>
<keyword evidence="16" id="KW-1185">Reference proteome</keyword>
<keyword evidence="8" id="KW-0560">Oxidoreductase</keyword>
<dbReference type="Gene3D" id="3.10.120.10">
    <property type="entry name" value="Cytochrome b5-like heme/steroid binding domain"/>
    <property type="match status" value="1"/>
</dbReference>
<reference evidence="15" key="1">
    <citation type="submission" date="2016-03" db="EMBL/GenBank/DDBJ databases">
        <title>Mechanisms controlling the formation of the plant cell surface in tip-growing cells are functionally conserved among land plants.</title>
        <authorList>
            <person name="Honkanen S."/>
            <person name="Jones V.A."/>
            <person name="Morieri G."/>
            <person name="Champion C."/>
            <person name="Hetherington A.J."/>
            <person name="Kelly S."/>
            <person name="Saint-Marcoux D."/>
            <person name="Proust H."/>
            <person name="Prescott H."/>
            <person name="Dolan L."/>
        </authorList>
    </citation>
    <scope>NUCLEOTIDE SEQUENCE [LARGE SCALE GENOMIC DNA]</scope>
    <source>
        <tissue evidence="15">Whole gametophyte</tissue>
    </source>
</reference>
<gene>
    <name evidence="15" type="ORF">AXG93_1062s1070</name>
</gene>
<keyword evidence="7 13" id="KW-1133">Transmembrane helix</keyword>
<evidence type="ECO:0000256" key="7">
    <source>
        <dbReference type="ARBA" id="ARBA00022989"/>
    </source>
</evidence>
<evidence type="ECO:0000256" key="9">
    <source>
        <dbReference type="ARBA" id="ARBA00023004"/>
    </source>
</evidence>
<dbReference type="GO" id="GO:0016717">
    <property type="term" value="F:oxidoreductase activity, acting on paired donors, with oxidation of a pair of donors resulting in the reduction of molecular oxygen to two molecules of water"/>
    <property type="evidence" value="ECO:0007669"/>
    <property type="project" value="TreeGrafter"/>
</dbReference>
<accession>A0A176W6I9</accession>
<dbReference type="PROSITE" id="PS50255">
    <property type="entry name" value="CYTOCHROME_B5_2"/>
    <property type="match status" value="1"/>
</dbReference>
<dbReference type="GO" id="GO:0046872">
    <property type="term" value="F:metal ion binding"/>
    <property type="evidence" value="ECO:0007669"/>
    <property type="project" value="UniProtKB-KW"/>
</dbReference>
<feature type="transmembrane region" description="Helical" evidence="13">
    <location>
        <begin position="323"/>
        <end position="342"/>
    </location>
</feature>
<evidence type="ECO:0000313" key="16">
    <source>
        <dbReference type="Proteomes" id="UP000077202"/>
    </source>
</evidence>
<feature type="transmembrane region" description="Helical" evidence="13">
    <location>
        <begin position="264"/>
        <end position="287"/>
    </location>
</feature>
<dbReference type="PRINTS" id="PR00363">
    <property type="entry name" value="CYTOCHROMEB5"/>
</dbReference>
<keyword evidence="10" id="KW-0443">Lipid metabolism</keyword>
<evidence type="ECO:0000259" key="14">
    <source>
        <dbReference type="PROSITE" id="PS50255"/>
    </source>
</evidence>
<feature type="transmembrane region" description="Helical" evidence="13">
    <location>
        <begin position="299"/>
        <end position="316"/>
    </location>
</feature>
<feature type="region of interest" description="Disordered" evidence="12">
    <location>
        <begin position="498"/>
        <end position="517"/>
    </location>
</feature>
<dbReference type="InterPro" id="IPR001199">
    <property type="entry name" value="Cyt_B5-like_heme/steroid-bd"/>
</dbReference>
<dbReference type="CDD" id="cd03506">
    <property type="entry name" value="Delta6-FADS-like"/>
    <property type="match status" value="1"/>
</dbReference>
<evidence type="ECO:0000256" key="5">
    <source>
        <dbReference type="ARBA" id="ARBA00022692"/>
    </source>
</evidence>
<evidence type="ECO:0000256" key="11">
    <source>
        <dbReference type="ARBA" id="ARBA00023136"/>
    </source>
</evidence>
<dbReference type="EMBL" id="LVLJ01001793">
    <property type="protein sequence ID" value="OAE27975.1"/>
    <property type="molecule type" value="Genomic_DNA"/>
</dbReference>
<proteinExistence type="inferred from homology"/>
<comment type="subcellular location">
    <subcellularLocation>
        <location evidence="1">Membrane</location>
        <topology evidence="1">Multi-pass membrane protein</topology>
    </subcellularLocation>
</comment>
<feature type="region of interest" description="Disordered" evidence="12">
    <location>
        <begin position="1"/>
        <end position="21"/>
    </location>
</feature>
<feature type="transmembrane region" description="Helical" evidence="13">
    <location>
        <begin position="124"/>
        <end position="145"/>
    </location>
</feature>
<organism evidence="15 16">
    <name type="scientific">Marchantia polymorpha subsp. ruderalis</name>
    <dbReference type="NCBI Taxonomy" id="1480154"/>
    <lineage>
        <taxon>Eukaryota</taxon>
        <taxon>Viridiplantae</taxon>
        <taxon>Streptophyta</taxon>
        <taxon>Embryophyta</taxon>
        <taxon>Marchantiophyta</taxon>
        <taxon>Marchantiopsida</taxon>
        <taxon>Marchantiidae</taxon>
        <taxon>Marchantiales</taxon>
        <taxon>Marchantiaceae</taxon>
        <taxon>Marchantia</taxon>
    </lineage>
</organism>
<dbReference type="InterPro" id="IPR036400">
    <property type="entry name" value="Cyt_B5-like_heme/steroid_sf"/>
</dbReference>
<evidence type="ECO:0000256" key="2">
    <source>
        <dbReference type="ARBA" id="ARBA00005189"/>
    </source>
</evidence>
<dbReference type="SMART" id="SM01117">
    <property type="entry name" value="Cyt-b5"/>
    <property type="match status" value="1"/>
</dbReference>
<dbReference type="SUPFAM" id="SSF55856">
    <property type="entry name" value="Cytochrome b5-like heme/steroid binding domain"/>
    <property type="match status" value="1"/>
</dbReference>
<evidence type="ECO:0000256" key="1">
    <source>
        <dbReference type="ARBA" id="ARBA00004141"/>
    </source>
</evidence>
<dbReference type="InterPro" id="IPR005804">
    <property type="entry name" value="FA_desaturase_dom"/>
</dbReference>
<evidence type="ECO:0000256" key="6">
    <source>
        <dbReference type="ARBA" id="ARBA00022723"/>
    </source>
</evidence>
<dbReference type="AlphaFoldDB" id="A0A176W6I9"/>
<comment type="similarity">
    <text evidence="3">Belongs to the fatty acid desaturase type 1 family.</text>
</comment>
<dbReference type="Pfam" id="PF00173">
    <property type="entry name" value="Cyt-b5"/>
    <property type="match status" value="1"/>
</dbReference>
<keyword evidence="6" id="KW-0479">Metal-binding</keyword>
<protein>
    <recommendedName>
        <fullName evidence="14">Cytochrome b5 heme-binding domain-containing protein</fullName>
    </recommendedName>
</protein>
<evidence type="ECO:0000256" key="13">
    <source>
        <dbReference type="SAM" id="Phobius"/>
    </source>
</evidence>
<evidence type="ECO:0000256" key="8">
    <source>
        <dbReference type="ARBA" id="ARBA00023002"/>
    </source>
</evidence>
<comment type="caution">
    <text evidence="15">The sequence shown here is derived from an EMBL/GenBank/DDBJ whole genome shotgun (WGS) entry which is preliminary data.</text>
</comment>
<evidence type="ECO:0000313" key="15">
    <source>
        <dbReference type="EMBL" id="OAE27975.1"/>
    </source>
</evidence>
<evidence type="ECO:0000256" key="12">
    <source>
        <dbReference type="SAM" id="MobiDB-lite"/>
    </source>
</evidence>
<keyword evidence="9" id="KW-0408">Iron</keyword>
<evidence type="ECO:0000256" key="3">
    <source>
        <dbReference type="ARBA" id="ARBA00009295"/>
    </source>
</evidence>
<dbReference type="Proteomes" id="UP000077202">
    <property type="component" value="Unassembled WGS sequence"/>
</dbReference>
<dbReference type="Pfam" id="PF00487">
    <property type="entry name" value="FA_desaturase"/>
    <property type="match status" value="1"/>
</dbReference>
<keyword evidence="5 13" id="KW-0812">Transmembrane</keyword>